<name>A0A5N7CC08_PETAA</name>
<sequence length="311" mass="33982">MSNLTQSTTCQDFPQIVPQKGFSRPSHAVPGEHLPLGVHVPSRHCSIRSASQRHAPVEQDVFPGAVAETVREDGISDADGLVLQTLCPPVDGPCATPRPFVSKLYNVSSTISQEIETWPSAHALFDNSLRMEKLKSRPGAALGSQTSSEAEPVPQRSQPSPMNSASAPLSQTPSQICNLRVTRKRAHSPSSPASETKRRRTDSEEEARDDVVSTGSKNNEQTMSSPRRRSTSLAPRLLSPSDTGNMELFDIATEFNELYRTATVVKDLIPMLTEMTRLALLGKKMADELISLKSRNVGQENSQLPKAYKLQ</sequence>
<organism evidence="2">
    <name type="scientific">Petromyces alliaceus</name>
    <name type="common">Aspergillus alliaceus</name>
    <dbReference type="NCBI Taxonomy" id="209559"/>
    <lineage>
        <taxon>Eukaryota</taxon>
        <taxon>Fungi</taxon>
        <taxon>Dikarya</taxon>
        <taxon>Ascomycota</taxon>
        <taxon>Pezizomycotina</taxon>
        <taxon>Eurotiomycetes</taxon>
        <taxon>Eurotiomycetidae</taxon>
        <taxon>Eurotiales</taxon>
        <taxon>Aspergillaceae</taxon>
        <taxon>Aspergillus</taxon>
        <taxon>Aspergillus subgen. Circumdati</taxon>
    </lineage>
</organism>
<protein>
    <submittedName>
        <fullName evidence="2">Uncharacterized protein</fullName>
    </submittedName>
</protein>
<accession>A0A5N7CC08</accession>
<dbReference type="Proteomes" id="UP000326877">
    <property type="component" value="Unassembled WGS sequence"/>
</dbReference>
<proteinExistence type="predicted"/>
<dbReference type="EMBL" id="ML735245">
    <property type="protein sequence ID" value="KAE8391459.1"/>
    <property type="molecule type" value="Genomic_DNA"/>
</dbReference>
<evidence type="ECO:0000313" key="2">
    <source>
        <dbReference type="EMBL" id="KAE8391459.1"/>
    </source>
</evidence>
<gene>
    <name evidence="2" type="ORF">BDV23DRAFT_182515</name>
</gene>
<feature type="compositionally biased region" description="Polar residues" evidence="1">
    <location>
        <begin position="213"/>
        <end position="225"/>
    </location>
</feature>
<dbReference type="AlphaFoldDB" id="A0A5N7CC08"/>
<evidence type="ECO:0000256" key="1">
    <source>
        <dbReference type="SAM" id="MobiDB-lite"/>
    </source>
</evidence>
<reference evidence="2" key="1">
    <citation type="submission" date="2019-04" db="EMBL/GenBank/DDBJ databases">
        <title>Friends and foes A comparative genomics studyof 23 Aspergillus species from section Flavi.</title>
        <authorList>
            <consortium name="DOE Joint Genome Institute"/>
            <person name="Kjaerbolling I."/>
            <person name="Vesth T."/>
            <person name="Frisvad J.C."/>
            <person name="Nybo J.L."/>
            <person name="Theobald S."/>
            <person name="Kildgaard S."/>
            <person name="Isbrandt T."/>
            <person name="Kuo A."/>
            <person name="Sato A."/>
            <person name="Lyhne E.K."/>
            <person name="Kogle M.E."/>
            <person name="Wiebenga A."/>
            <person name="Kun R.S."/>
            <person name="Lubbers R.J."/>
            <person name="Makela M.R."/>
            <person name="Barry K."/>
            <person name="Chovatia M."/>
            <person name="Clum A."/>
            <person name="Daum C."/>
            <person name="Haridas S."/>
            <person name="He G."/>
            <person name="LaButti K."/>
            <person name="Lipzen A."/>
            <person name="Mondo S."/>
            <person name="Riley R."/>
            <person name="Salamov A."/>
            <person name="Simmons B.A."/>
            <person name="Magnuson J.K."/>
            <person name="Henrissat B."/>
            <person name="Mortensen U.H."/>
            <person name="Larsen T.O."/>
            <person name="Devries R.P."/>
            <person name="Grigoriev I.V."/>
            <person name="Machida M."/>
            <person name="Baker S.E."/>
            <person name="Andersen M.R."/>
        </authorList>
    </citation>
    <scope>NUCLEOTIDE SEQUENCE [LARGE SCALE GENOMIC DNA]</scope>
    <source>
        <strain evidence="2">IBT 14317</strain>
    </source>
</reference>
<feature type="compositionally biased region" description="Polar residues" evidence="1">
    <location>
        <begin position="143"/>
        <end position="177"/>
    </location>
</feature>
<feature type="region of interest" description="Disordered" evidence="1">
    <location>
        <begin position="136"/>
        <end position="244"/>
    </location>
</feature>